<dbReference type="KEGG" id="brv:CFK39_15805"/>
<reference evidence="1 2" key="1">
    <citation type="submission" date="2017-07" db="EMBL/GenBank/DDBJ databases">
        <title>Brachybacterium sp. VR2415.</title>
        <authorList>
            <person name="Tak E.J."/>
            <person name="Bae J.-W."/>
        </authorList>
    </citation>
    <scope>NUCLEOTIDE SEQUENCE [LARGE SCALE GENOMIC DNA]</scope>
    <source>
        <strain evidence="1 2">VR2415</strain>
        <plasmid evidence="2">unnamed1 sequence</plasmid>
    </source>
</reference>
<sequence>MSTHRRGEMTLTAEQRATQPDAAGYAWTITEDQINTDGIIPSRVGTLGPADAHESLCEAVQKPGQHRVRFRMYDDDGIYYYGGFLTYDPELTEHLEPSWQPVQDFGMPDAGCVRISYPDRPALDCA</sequence>
<evidence type="ECO:0000313" key="2">
    <source>
        <dbReference type="Proteomes" id="UP000198398"/>
    </source>
</evidence>
<dbReference type="OrthoDB" id="5144347at2"/>
<keyword evidence="1" id="KW-0614">Plasmid</keyword>
<accession>A0A220UGL7</accession>
<geneLocation type="plasmid" evidence="2">
    <name>unnamed1 sequence</name>
</geneLocation>
<name>A0A220UGL7_9MICO</name>
<protein>
    <submittedName>
        <fullName evidence="1">Uncharacterized protein</fullName>
    </submittedName>
</protein>
<evidence type="ECO:0000313" key="1">
    <source>
        <dbReference type="EMBL" id="ASK67307.1"/>
    </source>
</evidence>
<dbReference type="Proteomes" id="UP000198398">
    <property type="component" value="Plasmid unnamed1"/>
</dbReference>
<dbReference type="RefSeq" id="WP_089066538.1">
    <property type="nucleotide sequence ID" value="NZ_CP022317.1"/>
</dbReference>
<dbReference type="AlphaFoldDB" id="A0A220UGL7"/>
<gene>
    <name evidence="1" type="ORF">CFK39_15805</name>
</gene>
<keyword evidence="2" id="KW-1185">Reference proteome</keyword>
<proteinExistence type="predicted"/>
<organism evidence="1 2">
    <name type="scientific">Brachybacterium avium</name>
    <dbReference type="NCBI Taxonomy" id="2017485"/>
    <lineage>
        <taxon>Bacteria</taxon>
        <taxon>Bacillati</taxon>
        <taxon>Actinomycetota</taxon>
        <taxon>Actinomycetes</taxon>
        <taxon>Micrococcales</taxon>
        <taxon>Dermabacteraceae</taxon>
        <taxon>Brachybacterium</taxon>
    </lineage>
</organism>
<dbReference type="EMBL" id="CP022317">
    <property type="protein sequence ID" value="ASK67307.1"/>
    <property type="molecule type" value="Genomic_DNA"/>
</dbReference>